<reference evidence="8" key="1">
    <citation type="submission" date="2025-08" db="UniProtKB">
        <authorList>
            <consortium name="RefSeq"/>
        </authorList>
    </citation>
    <scope>IDENTIFICATION</scope>
    <source>
        <tissue evidence="8">Stem</tissue>
    </source>
</reference>
<evidence type="ECO:0000313" key="8">
    <source>
        <dbReference type="RefSeq" id="XP_008449348.2"/>
    </source>
</evidence>
<dbReference type="InterPro" id="IPR017907">
    <property type="entry name" value="Znf_RING_CS"/>
</dbReference>
<keyword evidence="3" id="KW-0862">Zinc</keyword>
<dbReference type="SMART" id="SM00184">
    <property type="entry name" value="RING"/>
    <property type="match status" value="1"/>
</dbReference>
<dbReference type="InterPro" id="IPR044807">
    <property type="entry name" value="DRIP1-like"/>
</dbReference>
<dbReference type="Gene3D" id="3.10.20.90">
    <property type="entry name" value="Phosphatidylinositol 3-kinase Catalytic Subunit, Chain A, domain 1"/>
    <property type="match status" value="1"/>
</dbReference>
<dbReference type="PROSITE" id="PS50089">
    <property type="entry name" value="ZF_RING_2"/>
    <property type="match status" value="1"/>
</dbReference>
<dbReference type="InterPro" id="IPR001841">
    <property type="entry name" value="Znf_RING"/>
</dbReference>
<dbReference type="RefSeq" id="XP_008449348.2">
    <property type="nucleotide sequence ID" value="XM_008451126.3"/>
</dbReference>
<dbReference type="CDD" id="cd16525">
    <property type="entry name" value="RING-HC_PCGF"/>
    <property type="match status" value="1"/>
</dbReference>
<evidence type="ECO:0000259" key="6">
    <source>
        <dbReference type="PROSITE" id="PS50089"/>
    </source>
</evidence>
<sequence length="430" mass="47944">MANRVVKVKREAIAACITCPLCNKLLKEATTISECLHTFCRKCISDKISDEEIENCPVCNIDLGCAPLEKLRPDHNLEDLRAKIFPSKRRKVKTPEIAPVVLPPVRRKERSLSSLVVNSPRVSSHATTTGRRTAAAAARIASILRTPRVSSEKRVKKEDDSVDDRSESSSSFETSDKFNQNKRPDSSPTKSTIPLRNKEAENGVNSVERNLDIWKPLNFLVEVANRSKCSKSNSQGFETKVEAAEANGSEAQASKSRNREGKRKLKRENGKTRADPVSPETEKPKKLRRIRQKRESFYGDSSLTPQVVLDASSARHEIKAGPIWLSLIASDQEGDVSLPQIPAKFLRIKDRNLPVSFVQKYLMRKLDLPSESEVEVKCMGHPVVPTLDLHSLVDLWLQTASTSEKIPASIGSSAEDFIMVLYYARKSTVS</sequence>
<feature type="region of interest" description="Disordered" evidence="5">
    <location>
        <begin position="148"/>
        <end position="201"/>
    </location>
</feature>
<feature type="compositionally biased region" description="Basic and acidic residues" evidence="5">
    <location>
        <begin position="267"/>
        <end position="284"/>
    </location>
</feature>
<evidence type="ECO:0000256" key="2">
    <source>
        <dbReference type="ARBA" id="ARBA00022771"/>
    </source>
</evidence>
<dbReference type="KEGG" id="cmo:103491253"/>
<keyword evidence="7" id="KW-1185">Reference proteome</keyword>
<feature type="compositionally biased region" description="Basic and acidic residues" evidence="5">
    <location>
        <begin position="150"/>
        <end position="167"/>
    </location>
</feature>
<gene>
    <name evidence="8" type="primary">LOC103491253</name>
</gene>
<evidence type="ECO:0000256" key="5">
    <source>
        <dbReference type="SAM" id="MobiDB-lite"/>
    </source>
</evidence>
<dbReference type="InParanoid" id="A0A1S3BL74"/>
<dbReference type="GO" id="GO:0008270">
    <property type="term" value="F:zinc ion binding"/>
    <property type="evidence" value="ECO:0007669"/>
    <property type="project" value="UniProtKB-KW"/>
</dbReference>
<feature type="compositionally biased region" description="Polar residues" evidence="5">
    <location>
        <begin position="112"/>
        <end position="125"/>
    </location>
</feature>
<name>A0A1S3BL74_CUCME</name>
<keyword evidence="2 4" id="KW-0863">Zinc-finger</keyword>
<dbReference type="Pfam" id="PF13923">
    <property type="entry name" value="zf-C3HC4_2"/>
    <property type="match status" value="1"/>
</dbReference>
<dbReference type="GeneID" id="103491253"/>
<feature type="domain" description="RING-type" evidence="6">
    <location>
        <begin position="19"/>
        <end position="60"/>
    </location>
</feature>
<organism evidence="7 8">
    <name type="scientific">Cucumis melo</name>
    <name type="common">Muskmelon</name>
    <dbReference type="NCBI Taxonomy" id="3656"/>
    <lineage>
        <taxon>Eukaryota</taxon>
        <taxon>Viridiplantae</taxon>
        <taxon>Streptophyta</taxon>
        <taxon>Embryophyta</taxon>
        <taxon>Tracheophyta</taxon>
        <taxon>Spermatophyta</taxon>
        <taxon>Magnoliopsida</taxon>
        <taxon>eudicotyledons</taxon>
        <taxon>Gunneridae</taxon>
        <taxon>Pentapetalae</taxon>
        <taxon>rosids</taxon>
        <taxon>fabids</taxon>
        <taxon>Cucurbitales</taxon>
        <taxon>Cucurbitaceae</taxon>
        <taxon>Benincaseae</taxon>
        <taxon>Cucumis</taxon>
    </lineage>
</organism>
<evidence type="ECO:0000256" key="4">
    <source>
        <dbReference type="PROSITE-ProRule" id="PRU00175"/>
    </source>
</evidence>
<dbReference type="PROSITE" id="PS00518">
    <property type="entry name" value="ZF_RING_1"/>
    <property type="match status" value="1"/>
</dbReference>
<protein>
    <submittedName>
        <fullName evidence="8">E3 ubiquitin protein ligase DRIP2-like</fullName>
    </submittedName>
</protein>
<feature type="region of interest" description="Disordered" evidence="5">
    <location>
        <begin position="242"/>
        <end position="289"/>
    </location>
</feature>
<dbReference type="AlphaFoldDB" id="A0A1S3BL74"/>
<dbReference type="eggNOG" id="KOG2660">
    <property type="taxonomic scope" value="Eukaryota"/>
</dbReference>
<dbReference type="GO" id="GO:0004842">
    <property type="term" value="F:ubiquitin-protein transferase activity"/>
    <property type="evidence" value="ECO:0007669"/>
    <property type="project" value="InterPro"/>
</dbReference>
<evidence type="ECO:0000313" key="7">
    <source>
        <dbReference type="Proteomes" id="UP001652600"/>
    </source>
</evidence>
<feature type="region of interest" description="Disordered" evidence="5">
    <location>
        <begin position="112"/>
        <end position="134"/>
    </location>
</feature>
<dbReference type="Gene3D" id="3.30.40.10">
    <property type="entry name" value="Zinc/RING finger domain, C3HC4 (zinc finger)"/>
    <property type="match status" value="1"/>
</dbReference>
<evidence type="ECO:0000256" key="3">
    <source>
        <dbReference type="ARBA" id="ARBA00022833"/>
    </source>
</evidence>
<dbReference type="Gramene" id="MELO3C014308.2.1">
    <property type="protein sequence ID" value="MELO3C014308.2.1"/>
    <property type="gene ID" value="MELO3C014308.2"/>
</dbReference>
<dbReference type="InterPro" id="IPR013083">
    <property type="entry name" value="Znf_RING/FYVE/PHD"/>
</dbReference>
<dbReference type="Proteomes" id="UP001652600">
    <property type="component" value="Chromosome 5"/>
</dbReference>
<accession>A0A1S3BL74</accession>
<dbReference type="PANTHER" id="PTHR46293:SF16">
    <property type="entry name" value="E3 UBIQUITIN PROTEIN LIGASE DRIP1"/>
    <property type="match status" value="1"/>
</dbReference>
<evidence type="ECO:0000256" key="1">
    <source>
        <dbReference type="ARBA" id="ARBA00022723"/>
    </source>
</evidence>
<dbReference type="SUPFAM" id="SSF57850">
    <property type="entry name" value="RING/U-box"/>
    <property type="match status" value="1"/>
</dbReference>
<proteinExistence type="predicted"/>
<dbReference type="PANTHER" id="PTHR46293">
    <property type="entry name" value="E3 UBIQUITIN PROTEIN LIGASE DRIP1"/>
    <property type="match status" value="1"/>
</dbReference>
<keyword evidence="1" id="KW-0479">Metal-binding</keyword>